<dbReference type="EMBL" id="JNFH02000041">
    <property type="protein sequence ID" value="KDS91003.1"/>
    <property type="molecule type" value="Genomic_DNA"/>
</dbReference>
<name>A0A081EUB5_9EURY</name>
<dbReference type="Proteomes" id="UP000053331">
    <property type="component" value="Unassembled WGS sequence"/>
</dbReference>
<organism evidence="2 3">
    <name type="scientific">Halorubrum saccharovorum</name>
    <dbReference type="NCBI Taxonomy" id="2248"/>
    <lineage>
        <taxon>Archaea</taxon>
        <taxon>Methanobacteriati</taxon>
        <taxon>Methanobacteriota</taxon>
        <taxon>Stenosarchaea group</taxon>
        <taxon>Halobacteria</taxon>
        <taxon>Halobacteriales</taxon>
        <taxon>Haloferacaceae</taxon>
        <taxon>Halorubrum</taxon>
    </lineage>
</organism>
<evidence type="ECO:0000313" key="3">
    <source>
        <dbReference type="Proteomes" id="UP000053331"/>
    </source>
</evidence>
<evidence type="ECO:0008006" key="4">
    <source>
        <dbReference type="Google" id="ProtNLM"/>
    </source>
</evidence>
<accession>A0A081EUB5</accession>
<sequence>MQNDKTLTADDEGKDVVNSDGDKIGRVTNVEHGKAHVDPDPGLADTIRSKLGWGDDDEEDYVLNTSSIETVTDDEIHLSR</sequence>
<dbReference type="OrthoDB" id="229248at2157"/>
<evidence type="ECO:0000313" key="2">
    <source>
        <dbReference type="EMBL" id="KDS91003.1"/>
    </source>
</evidence>
<dbReference type="AlphaFoldDB" id="A0A081EUB5"/>
<proteinExistence type="predicted"/>
<feature type="compositionally biased region" description="Basic and acidic residues" evidence="1">
    <location>
        <begin position="14"/>
        <end position="24"/>
    </location>
</feature>
<gene>
    <name evidence="2" type="ORF">FK85_07445</name>
</gene>
<comment type="caution">
    <text evidence="2">The sequence shown here is derived from an EMBL/GenBank/DDBJ whole genome shotgun (WGS) entry which is preliminary data.</text>
</comment>
<dbReference type="RefSeq" id="WP_050025305.1">
    <property type="nucleotide sequence ID" value="NZ_JNFH02000041.1"/>
</dbReference>
<feature type="region of interest" description="Disordered" evidence="1">
    <location>
        <begin position="1"/>
        <end position="24"/>
    </location>
</feature>
<keyword evidence="3" id="KW-1185">Reference proteome</keyword>
<reference evidence="2 3" key="1">
    <citation type="journal article" date="2015" name="Genome Announc.">
        <title>Draft genome sequence of a Halorubrum H3 strain isolated from the burlinskoye salt lake (Altai Krai, Russia).</title>
        <authorList>
            <person name="Rozanov A.S."/>
            <person name="Bryanskaya A.V."/>
            <person name="Malup T.K."/>
            <person name="Kotenko A.V."/>
            <person name="Peltek S.E."/>
        </authorList>
    </citation>
    <scope>NUCLEOTIDE SEQUENCE [LARGE SCALE GENOMIC DNA]</scope>
    <source>
        <strain evidence="2 3">H3</strain>
    </source>
</reference>
<evidence type="ECO:0000256" key="1">
    <source>
        <dbReference type="SAM" id="MobiDB-lite"/>
    </source>
</evidence>
<protein>
    <recommendedName>
        <fullName evidence="4">PRC-barrel domain containing protein</fullName>
    </recommendedName>
</protein>